<dbReference type="GO" id="GO:0008270">
    <property type="term" value="F:zinc ion binding"/>
    <property type="evidence" value="ECO:0007669"/>
    <property type="project" value="UniProtKB-KW"/>
</dbReference>
<dbReference type="Pfam" id="PF00643">
    <property type="entry name" value="zf-B_box"/>
    <property type="match status" value="1"/>
</dbReference>
<evidence type="ECO:0000256" key="5">
    <source>
        <dbReference type="SAM" id="Coils"/>
    </source>
</evidence>
<keyword evidence="3" id="KW-0862">Zinc</keyword>
<evidence type="ECO:0000313" key="8">
    <source>
        <dbReference type="Ensembl" id="ENSACAP00000000529.3"/>
    </source>
</evidence>
<evidence type="ECO:0000256" key="4">
    <source>
        <dbReference type="PROSITE-ProRule" id="PRU00024"/>
    </source>
</evidence>
<reference evidence="8" key="2">
    <citation type="submission" date="2025-08" db="UniProtKB">
        <authorList>
            <consortium name="Ensembl"/>
        </authorList>
    </citation>
    <scope>IDENTIFICATION</scope>
</reference>
<dbReference type="InterPro" id="IPR001841">
    <property type="entry name" value="Znf_RING"/>
</dbReference>
<reference evidence="8" key="1">
    <citation type="submission" date="2009-12" db="EMBL/GenBank/DDBJ databases">
        <title>The Genome Sequence of Anolis carolinensis (Green Anole Lizard).</title>
        <authorList>
            <consortium name="The Genome Sequencing Platform"/>
            <person name="Di Palma F."/>
            <person name="Alfoldi J."/>
            <person name="Heiman D."/>
            <person name="Young S."/>
            <person name="Grabherr M."/>
            <person name="Johnson J."/>
            <person name="Lander E.S."/>
            <person name="Lindblad-Toh K."/>
        </authorList>
    </citation>
    <scope>NUCLEOTIDE SEQUENCE [LARGE SCALE GENOMIC DNA]</scope>
    <source>
        <strain evidence="8">JBL SC #1</strain>
    </source>
</reference>
<feature type="domain" description="RING-type" evidence="6">
    <location>
        <begin position="8"/>
        <end position="49"/>
    </location>
</feature>
<evidence type="ECO:0000259" key="6">
    <source>
        <dbReference type="PROSITE" id="PS50089"/>
    </source>
</evidence>
<protein>
    <submittedName>
        <fullName evidence="8">Uncharacterized protein</fullName>
    </submittedName>
</protein>
<dbReference type="PROSITE" id="PS00518">
    <property type="entry name" value="ZF_RING_1"/>
    <property type="match status" value="1"/>
</dbReference>
<dbReference type="GeneTree" id="ENSGT01030000234669"/>
<dbReference type="Gene3D" id="3.30.160.60">
    <property type="entry name" value="Classic Zinc Finger"/>
    <property type="match status" value="1"/>
</dbReference>
<dbReference type="InterPro" id="IPR050143">
    <property type="entry name" value="TRIM/RBCC"/>
</dbReference>
<sequence>CASKKQLCSICLEYFKDPVIIDCGHVFCQKCIAQCWSVPDTDTSCPQCREPCQQRNLRPIRQLASIVEIAKKFSCQTARWAEILEEGCEHHQEPLKLFCEDDQILICVVCDKSKEHRQHKVIPKKEAFEEYREKIETERTKIVTEFKQLREFLDEKEQHLLTQLQDIDKEIQSINNEESARLSEEVSSIETVIKKMEEKHNQSENELLQVSLSRKKISLPLDLQRRMCHQSSLQINHMFISHKIKQC</sequence>
<dbReference type="GO" id="GO:0061630">
    <property type="term" value="F:ubiquitin protein ligase activity"/>
    <property type="evidence" value="ECO:0000318"/>
    <property type="project" value="GO_Central"/>
</dbReference>
<name>H9G3X6_ANOCA</name>
<dbReference type="PROSITE" id="PS50089">
    <property type="entry name" value="ZF_RING_2"/>
    <property type="match status" value="1"/>
</dbReference>
<dbReference type="InParanoid" id="H9G3X6"/>
<dbReference type="eggNOG" id="KOG2177">
    <property type="taxonomic scope" value="Eukaryota"/>
</dbReference>
<accession>H9G3X6</accession>
<dbReference type="Ensembl" id="ENSACAT00000000547.3">
    <property type="protein sequence ID" value="ENSACAP00000000529.3"/>
    <property type="gene ID" value="ENSACAG00000000630.4"/>
</dbReference>
<evidence type="ECO:0000259" key="7">
    <source>
        <dbReference type="PROSITE" id="PS50119"/>
    </source>
</evidence>
<dbReference type="Bgee" id="ENSACAG00000000630">
    <property type="expression patterns" value="Expressed in liver and 7 other cell types or tissues"/>
</dbReference>
<dbReference type="SUPFAM" id="SSF57850">
    <property type="entry name" value="RING/U-box"/>
    <property type="match status" value="1"/>
</dbReference>
<evidence type="ECO:0000313" key="9">
    <source>
        <dbReference type="Proteomes" id="UP000001646"/>
    </source>
</evidence>
<dbReference type="HOGENOM" id="CLU_013137_6_1_1"/>
<evidence type="ECO:0000256" key="3">
    <source>
        <dbReference type="ARBA" id="ARBA00022833"/>
    </source>
</evidence>
<feature type="coiled-coil region" evidence="5">
    <location>
        <begin position="157"/>
        <end position="213"/>
    </location>
</feature>
<feature type="domain" description="B box-type" evidence="7">
    <location>
        <begin position="88"/>
        <end position="124"/>
    </location>
</feature>
<dbReference type="AlphaFoldDB" id="H9G3X6"/>
<dbReference type="SMART" id="SM00336">
    <property type="entry name" value="BBOX"/>
    <property type="match status" value="1"/>
</dbReference>
<dbReference type="PANTHER" id="PTHR24103">
    <property type="entry name" value="E3 UBIQUITIN-PROTEIN LIGASE TRIM"/>
    <property type="match status" value="1"/>
</dbReference>
<evidence type="ECO:0000256" key="1">
    <source>
        <dbReference type="ARBA" id="ARBA00022723"/>
    </source>
</evidence>
<dbReference type="PROSITE" id="PS50119">
    <property type="entry name" value="ZF_BBOX"/>
    <property type="match status" value="1"/>
</dbReference>
<dbReference type="InterPro" id="IPR017907">
    <property type="entry name" value="Znf_RING_CS"/>
</dbReference>
<evidence type="ECO:0000256" key="2">
    <source>
        <dbReference type="ARBA" id="ARBA00022771"/>
    </source>
</evidence>
<dbReference type="Pfam" id="PF15227">
    <property type="entry name" value="zf-C3HC4_4"/>
    <property type="match status" value="1"/>
</dbReference>
<dbReference type="Proteomes" id="UP000001646">
    <property type="component" value="Unplaced"/>
</dbReference>
<reference evidence="8" key="3">
    <citation type="submission" date="2025-09" db="UniProtKB">
        <authorList>
            <consortium name="Ensembl"/>
        </authorList>
    </citation>
    <scope>IDENTIFICATION</scope>
</reference>
<organism evidence="8 9">
    <name type="scientific">Anolis carolinensis</name>
    <name type="common">Green anole</name>
    <name type="synonym">American chameleon</name>
    <dbReference type="NCBI Taxonomy" id="28377"/>
    <lineage>
        <taxon>Eukaryota</taxon>
        <taxon>Metazoa</taxon>
        <taxon>Chordata</taxon>
        <taxon>Craniata</taxon>
        <taxon>Vertebrata</taxon>
        <taxon>Euteleostomi</taxon>
        <taxon>Lepidosauria</taxon>
        <taxon>Squamata</taxon>
        <taxon>Bifurcata</taxon>
        <taxon>Unidentata</taxon>
        <taxon>Episquamata</taxon>
        <taxon>Toxicofera</taxon>
        <taxon>Iguania</taxon>
        <taxon>Dactyloidae</taxon>
        <taxon>Anolis</taxon>
    </lineage>
</organism>
<dbReference type="InterPro" id="IPR013083">
    <property type="entry name" value="Znf_RING/FYVE/PHD"/>
</dbReference>
<dbReference type="Gene3D" id="3.30.40.10">
    <property type="entry name" value="Zinc/RING finger domain, C3HC4 (zinc finger)"/>
    <property type="match status" value="1"/>
</dbReference>
<keyword evidence="1" id="KW-0479">Metal-binding</keyword>
<dbReference type="CDD" id="cd19762">
    <property type="entry name" value="Bbox2_TRIM7-like"/>
    <property type="match status" value="1"/>
</dbReference>
<proteinExistence type="predicted"/>
<keyword evidence="2 4" id="KW-0863">Zinc-finger</keyword>
<dbReference type="SUPFAM" id="SSF57845">
    <property type="entry name" value="B-box zinc-binding domain"/>
    <property type="match status" value="1"/>
</dbReference>
<dbReference type="SMART" id="SM00184">
    <property type="entry name" value="RING"/>
    <property type="match status" value="1"/>
</dbReference>
<dbReference type="GO" id="GO:0005737">
    <property type="term" value="C:cytoplasm"/>
    <property type="evidence" value="ECO:0000318"/>
    <property type="project" value="GO_Central"/>
</dbReference>
<dbReference type="InterPro" id="IPR000315">
    <property type="entry name" value="Znf_B-box"/>
</dbReference>
<keyword evidence="9" id="KW-1185">Reference proteome</keyword>
<keyword evidence="5" id="KW-0175">Coiled coil</keyword>
<dbReference type="CDD" id="cd16594">
    <property type="entry name" value="RING-HC_TRIM7-like_C-IV"/>
    <property type="match status" value="1"/>
</dbReference>
<dbReference type="GO" id="GO:0045087">
    <property type="term" value="P:innate immune response"/>
    <property type="evidence" value="ECO:0000318"/>
    <property type="project" value="GO_Central"/>
</dbReference>